<protein>
    <submittedName>
        <fullName evidence="1">Uncharacterized protein</fullName>
    </submittedName>
</protein>
<gene>
    <name evidence="1" type="ORF">NA57DRAFT_69930</name>
</gene>
<dbReference type="EMBL" id="ML978121">
    <property type="protein sequence ID" value="KAF2103720.1"/>
    <property type="molecule type" value="Genomic_DNA"/>
</dbReference>
<keyword evidence="2" id="KW-1185">Reference proteome</keyword>
<dbReference type="Proteomes" id="UP000799772">
    <property type="component" value="Unassembled WGS sequence"/>
</dbReference>
<organism evidence="1 2">
    <name type="scientific">Rhizodiscina lignyota</name>
    <dbReference type="NCBI Taxonomy" id="1504668"/>
    <lineage>
        <taxon>Eukaryota</taxon>
        <taxon>Fungi</taxon>
        <taxon>Dikarya</taxon>
        <taxon>Ascomycota</taxon>
        <taxon>Pezizomycotina</taxon>
        <taxon>Dothideomycetes</taxon>
        <taxon>Pleosporomycetidae</taxon>
        <taxon>Aulographales</taxon>
        <taxon>Rhizodiscinaceae</taxon>
        <taxon>Rhizodiscina</taxon>
    </lineage>
</organism>
<evidence type="ECO:0000313" key="1">
    <source>
        <dbReference type="EMBL" id="KAF2103720.1"/>
    </source>
</evidence>
<comment type="caution">
    <text evidence="1">The sequence shown here is derived from an EMBL/GenBank/DDBJ whole genome shotgun (WGS) entry which is preliminary data.</text>
</comment>
<sequence>MSTPPCPGIRLIHAHLSPRLSQLSIEQAPIKQMPVGQARQMPPASPVYPTVGFPNACELNSLSHDKVLVWNRDEHGQSIDKTWSQHQLFFEAKKNSGFRVSRLPINGKGLVEIYQRDIFPPEEQAAYAHYPNQGNGLASVSLGPVDRYQKYLYIISKRWRTWECCKCSFRNKYELEAFEEDECAECKQNGCMKCLIESIEG</sequence>
<accession>A0A9P4MAX4</accession>
<reference evidence="1" key="1">
    <citation type="journal article" date="2020" name="Stud. Mycol.">
        <title>101 Dothideomycetes genomes: a test case for predicting lifestyles and emergence of pathogens.</title>
        <authorList>
            <person name="Haridas S."/>
            <person name="Albert R."/>
            <person name="Binder M."/>
            <person name="Bloem J."/>
            <person name="Labutti K."/>
            <person name="Salamov A."/>
            <person name="Andreopoulos B."/>
            <person name="Baker S."/>
            <person name="Barry K."/>
            <person name="Bills G."/>
            <person name="Bluhm B."/>
            <person name="Cannon C."/>
            <person name="Castanera R."/>
            <person name="Culley D."/>
            <person name="Daum C."/>
            <person name="Ezra D."/>
            <person name="Gonzalez J."/>
            <person name="Henrissat B."/>
            <person name="Kuo A."/>
            <person name="Liang C."/>
            <person name="Lipzen A."/>
            <person name="Lutzoni F."/>
            <person name="Magnuson J."/>
            <person name="Mondo S."/>
            <person name="Nolan M."/>
            <person name="Ohm R."/>
            <person name="Pangilinan J."/>
            <person name="Park H.-J."/>
            <person name="Ramirez L."/>
            <person name="Alfaro M."/>
            <person name="Sun H."/>
            <person name="Tritt A."/>
            <person name="Yoshinaga Y."/>
            <person name="Zwiers L.-H."/>
            <person name="Turgeon B."/>
            <person name="Goodwin S."/>
            <person name="Spatafora J."/>
            <person name="Crous P."/>
            <person name="Grigoriev I."/>
        </authorList>
    </citation>
    <scope>NUCLEOTIDE SEQUENCE</scope>
    <source>
        <strain evidence="1">CBS 133067</strain>
    </source>
</reference>
<dbReference type="AlphaFoldDB" id="A0A9P4MAX4"/>
<name>A0A9P4MAX4_9PEZI</name>
<evidence type="ECO:0000313" key="2">
    <source>
        <dbReference type="Proteomes" id="UP000799772"/>
    </source>
</evidence>
<dbReference type="OrthoDB" id="3913028at2759"/>
<proteinExistence type="predicted"/>